<keyword evidence="3" id="KW-1185">Reference proteome</keyword>
<evidence type="ECO:0000313" key="2">
    <source>
        <dbReference type="EMBL" id="CAG9767643.1"/>
    </source>
</evidence>
<dbReference type="Proteomes" id="UP001152799">
    <property type="component" value="Chromosome 4"/>
</dbReference>
<dbReference type="Pfam" id="PF15957">
    <property type="entry name" value="Comm"/>
    <property type="match status" value="1"/>
</dbReference>
<dbReference type="EMBL" id="OU892280">
    <property type="protein sequence ID" value="CAG9767643.1"/>
    <property type="molecule type" value="Genomic_DNA"/>
</dbReference>
<gene>
    <name evidence="2" type="ORF">CEUTPL_LOCUS8203</name>
</gene>
<dbReference type="AlphaFoldDB" id="A0A9N9QF16"/>
<proteinExistence type="predicted"/>
<reference evidence="2" key="1">
    <citation type="submission" date="2022-01" db="EMBL/GenBank/DDBJ databases">
        <authorList>
            <person name="King R."/>
        </authorList>
    </citation>
    <scope>NUCLEOTIDE SEQUENCE</scope>
</reference>
<keyword evidence="1" id="KW-0472">Membrane</keyword>
<protein>
    <submittedName>
        <fullName evidence="2">Uncharacterized protein</fullName>
    </submittedName>
</protein>
<dbReference type="OrthoDB" id="6627098at2759"/>
<evidence type="ECO:0000313" key="3">
    <source>
        <dbReference type="Proteomes" id="UP001152799"/>
    </source>
</evidence>
<sequence>MDTNMEDPVSLDLDAFSIPPINAIDFNISDLVFQVSKDDTEVTALSDPVYEQFLADVWVGIVLTLMVLSCVCFMCSCLIYHKFHECKQRVLDATRNQSNLEAGTFETDLPSYTIASGLPTYEEALEQLRKVQITSVPIKTISEAVGQETSELRQQTQSPLFNLFGIYNTGRSETSKPA</sequence>
<evidence type="ECO:0000256" key="1">
    <source>
        <dbReference type="SAM" id="Phobius"/>
    </source>
</evidence>
<name>A0A9N9QF16_9CUCU</name>
<dbReference type="GO" id="GO:0007411">
    <property type="term" value="P:axon guidance"/>
    <property type="evidence" value="ECO:0007669"/>
    <property type="project" value="InterPro"/>
</dbReference>
<feature type="transmembrane region" description="Helical" evidence="1">
    <location>
        <begin position="57"/>
        <end position="80"/>
    </location>
</feature>
<keyword evidence="1" id="KW-1133">Transmembrane helix</keyword>
<organism evidence="2 3">
    <name type="scientific">Ceutorhynchus assimilis</name>
    <name type="common">cabbage seed weevil</name>
    <dbReference type="NCBI Taxonomy" id="467358"/>
    <lineage>
        <taxon>Eukaryota</taxon>
        <taxon>Metazoa</taxon>
        <taxon>Ecdysozoa</taxon>
        <taxon>Arthropoda</taxon>
        <taxon>Hexapoda</taxon>
        <taxon>Insecta</taxon>
        <taxon>Pterygota</taxon>
        <taxon>Neoptera</taxon>
        <taxon>Endopterygota</taxon>
        <taxon>Coleoptera</taxon>
        <taxon>Polyphaga</taxon>
        <taxon>Cucujiformia</taxon>
        <taxon>Curculionidae</taxon>
        <taxon>Ceutorhynchinae</taxon>
        <taxon>Ceutorhynchus</taxon>
    </lineage>
</organism>
<accession>A0A9N9QF16</accession>
<dbReference type="InterPro" id="IPR031878">
    <property type="entry name" value="Commissureless"/>
</dbReference>
<keyword evidence="1" id="KW-0812">Transmembrane</keyword>